<dbReference type="AlphaFoldDB" id="A0A3M7TPN3"/>
<gene>
    <name evidence="2" type="ORF">EBO34_12795</name>
</gene>
<dbReference type="GO" id="GO:0016787">
    <property type="term" value="F:hydrolase activity"/>
    <property type="evidence" value="ECO:0007669"/>
    <property type="project" value="UniProtKB-KW"/>
</dbReference>
<evidence type="ECO:0000313" key="3">
    <source>
        <dbReference type="Proteomes" id="UP000278746"/>
    </source>
</evidence>
<keyword evidence="3" id="KW-1185">Reference proteome</keyword>
<organism evidence="2 3">
    <name type="scientific">Alteribacter keqinensis</name>
    <dbReference type="NCBI Taxonomy" id="2483800"/>
    <lineage>
        <taxon>Bacteria</taxon>
        <taxon>Bacillati</taxon>
        <taxon>Bacillota</taxon>
        <taxon>Bacilli</taxon>
        <taxon>Bacillales</taxon>
        <taxon>Bacillaceae</taxon>
        <taxon>Alteribacter</taxon>
    </lineage>
</organism>
<dbReference type="CDD" id="cd00229">
    <property type="entry name" value="SGNH_hydrolase"/>
    <property type="match status" value="1"/>
</dbReference>
<dbReference type="SUPFAM" id="SSF52266">
    <property type="entry name" value="SGNH hydrolase"/>
    <property type="match status" value="1"/>
</dbReference>
<reference evidence="2 3" key="1">
    <citation type="submission" date="2018-10" db="EMBL/GenBank/DDBJ databases">
        <title>Bacillus Keqinensis sp. nov., a moderately halophilic bacterium isolated from a saline-alkaline lake.</title>
        <authorList>
            <person name="Wang H."/>
        </authorList>
    </citation>
    <scope>NUCLEOTIDE SEQUENCE [LARGE SCALE GENOMIC DNA]</scope>
    <source>
        <strain evidence="2 3">KQ-3</strain>
    </source>
</reference>
<dbReference type="OrthoDB" id="2451965at2"/>
<sequence>MKKAVFAFIILLSIGTVLFGKLHYDKKLQNISVEASEAMVSEEANVEEDNSHSESTDNVNSDENQLDMESLVTPLPKELGKMLITAHASNTKLSFVSVGSGAITDYHDEGILPWTDTVASELNDYYGDLFNFHVSSYGDMHSLNFIINDHHKEVASLEGDIYLIEPLMGNNLYRVGTDEAIIHLRNLIGEIKERNPHSYIILQPSQPIPNAANLQDHMAEIRLYAKEASIPYINHWQDWPSYNDEELMQYIAEHGYPNEEGHQLWAESILSWFKEE</sequence>
<name>A0A3M7TPN3_9BACI</name>
<dbReference type="InterPro" id="IPR036514">
    <property type="entry name" value="SGNH_hydro_sf"/>
</dbReference>
<dbReference type="Gene3D" id="3.40.50.1110">
    <property type="entry name" value="SGNH hydrolase"/>
    <property type="match status" value="1"/>
</dbReference>
<dbReference type="Proteomes" id="UP000278746">
    <property type="component" value="Unassembled WGS sequence"/>
</dbReference>
<protein>
    <submittedName>
        <fullName evidence="2">SGNH/GDSL hydrolase family protein</fullName>
    </submittedName>
</protein>
<proteinExistence type="predicted"/>
<accession>A0A3M7TPN3</accession>
<evidence type="ECO:0000256" key="1">
    <source>
        <dbReference type="SAM" id="MobiDB-lite"/>
    </source>
</evidence>
<feature type="region of interest" description="Disordered" evidence="1">
    <location>
        <begin position="41"/>
        <end position="65"/>
    </location>
</feature>
<dbReference type="RefSeq" id="WP_122899153.1">
    <property type="nucleotide sequence ID" value="NZ_RHIB01000002.1"/>
</dbReference>
<evidence type="ECO:0000313" key="2">
    <source>
        <dbReference type="EMBL" id="RNA67596.1"/>
    </source>
</evidence>
<dbReference type="EMBL" id="RHIB01000002">
    <property type="protein sequence ID" value="RNA67596.1"/>
    <property type="molecule type" value="Genomic_DNA"/>
</dbReference>
<keyword evidence="2" id="KW-0378">Hydrolase</keyword>
<comment type="caution">
    <text evidence="2">The sequence shown here is derived from an EMBL/GenBank/DDBJ whole genome shotgun (WGS) entry which is preliminary data.</text>
</comment>